<keyword evidence="2" id="KW-1185">Reference proteome</keyword>
<evidence type="ECO:0000313" key="1">
    <source>
        <dbReference type="EMBL" id="KAJ9075261.1"/>
    </source>
</evidence>
<sequence>MMEENNCRNTCFLWFKLKKLEPGVKETTEGHWCLAGGQSKSKNQKSGKNLVQGCWRKRESKKKICSLKLGQNKNKNRKNVANQGRIKIRDLSEKNEPIITQFFKSKVMESKEKSSSKNRKENPDKDRHKVGDEVWVMNTNKSKLQPDKVGPAIILKDKILHHDCLRPCKARQKQQETVLPATKQQLVQYGTCAPDNLPDNLPPEEADPQPGVCVKTAGLTRQQGSE</sequence>
<comment type="caution">
    <text evidence="1">The sequence shown here is derived from an EMBL/GenBank/DDBJ whole genome shotgun (WGS) entry which is preliminary data.</text>
</comment>
<accession>A0ACC2TL87</accession>
<organism evidence="1 2">
    <name type="scientific">Entomophthora muscae</name>
    <dbReference type="NCBI Taxonomy" id="34485"/>
    <lineage>
        <taxon>Eukaryota</taxon>
        <taxon>Fungi</taxon>
        <taxon>Fungi incertae sedis</taxon>
        <taxon>Zoopagomycota</taxon>
        <taxon>Entomophthoromycotina</taxon>
        <taxon>Entomophthoromycetes</taxon>
        <taxon>Entomophthorales</taxon>
        <taxon>Entomophthoraceae</taxon>
        <taxon>Entomophthora</taxon>
    </lineage>
</organism>
<reference evidence="1" key="1">
    <citation type="submission" date="2022-04" db="EMBL/GenBank/DDBJ databases">
        <title>Genome of the entomopathogenic fungus Entomophthora muscae.</title>
        <authorList>
            <person name="Elya C."/>
            <person name="Lovett B.R."/>
            <person name="Lee E."/>
            <person name="Macias A.M."/>
            <person name="Hajek A.E."/>
            <person name="De Bivort B.L."/>
            <person name="Kasson M.T."/>
            <person name="De Fine Licht H.H."/>
            <person name="Stajich J.E."/>
        </authorList>
    </citation>
    <scope>NUCLEOTIDE SEQUENCE</scope>
    <source>
        <strain evidence="1">Berkeley</strain>
    </source>
</reference>
<name>A0ACC2TL87_9FUNG</name>
<gene>
    <name evidence="1" type="ORF">DSO57_1037803</name>
</gene>
<evidence type="ECO:0000313" key="2">
    <source>
        <dbReference type="Proteomes" id="UP001165960"/>
    </source>
</evidence>
<protein>
    <submittedName>
        <fullName evidence="1">Uncharacterized protein</fullName>
    </submittedName>
</protein>
<proteinExistence type="predicted"/>
<dbReference type="Proteomes" id="UP001165960">
    <property type="component" value="Unassembled WGS sequence"/>
</dbReference>
<dbReference type="EMBL" id="QTSX02002555">
    <property type="protein sequence ID" value="KAJ9075261.1"/>
    <property type="molecule type" value="Genomic_DNA"/>
</dbReference>